<dbReference type="RefSeq" id="WP_126811451.1">
    <property type="nucleotide sequence ID" value="NZ_NGKC01000001.1"/>
</dbReference>
<gene>
    <name evidence="1" type="ORF">CBF27_00905</name>
</gene>
<evidence type="ECO:0000313" key="2">
    <source>
        <dbReference type="Proteomes" id="UP000286773"/>
    </source>
</evidence>
<name>A0A430B2M6_9ENTE</name>
<sequence length="91" mass="11117">MRENKLTWKERFVLRRDVQRKKRALDSSGYHYITEEDIYDYLLHYRWKSGKPATLKVMKDDIRQFTANDFFDYQQIKAMTAVTIEDISELF</sequence>
<dbReference type="Proteomes" id="UP000286773">
    <property type="component" value="Unassembled WGS sequence"/>
</dbReference>
<dbReference type="InterPro" id="IPR025716">
    <property type="entry name" value="Post-transcriptional_regulator"/>
</dbReference>
<dbReference type="OrthoDB" id="1646015at2"/>
<comment type="caution">
    <text evidence="1">The sequence shown here is derived from an EMBL/GenBank/DDBJ whole genome shotgun (WGS) entry which is preliminary data.</text>
</comment>
<evidence type="ECO:0000313" key="1">
    <source>
        <dbReference type="EMBL" id="RSU14573.1"/>
    </source>
</evidence>
<dbReference type="EMBL" id="NGKC01000001">
    <property type="protein sequence ID" value="RSU14573.1"/>
    <property type="molecule type" value="Genomic_DNA"/>
</dbReference>
<protein>
    <recommendedName>
        <fullName evidence="3">Post-transcriptional regulator</fullName>
    </recommendedName>
</protein>
<keyword evidence="2" id="KW-1185">Reference proteome</keyword>
<accession>A0A430B2M6</accession>
<evidence type="ECO:0008006" key="3">
    <source>
        <dbReference type="Google" id="ProtNLM"/>
    </source>
</evidence>
<organism evidence="1 2">
    <name type="scientific">Vagococcus acidifermentans</name>
    <dbReference type="NCBI Taxonomy" id="564710"/>
    <lineage>
        <taxon>Bacteria</taxon>
        <taxon>Bacillati</taxon>
        <taxon>Bacillota</taxon>
        <taxon>Bacilli</taxon>
        <taxon>Lactobacillales</taxon>
        <taxon>Enterococcaceae</taxon>
        <taxon>Vagococcus</taxon>
    </lineage>
</organism>
<reference evidence="1 2" key="1">
    <citation type="submission" date="2017-05" db="EMBL/GenBank/DDBJ databases">
        <title>Vagococcus spp. assemblies.</title>
        <authorList>
            <person name="Gulvik C.A."/>
        </authorList>
    </citation>
    <scope>NUCLEOTIDE SEQUENCE [LARGE SCALE GENOMIC DNA]</scope>
    <source>
        <strain evidence="1 2">LMG 24798</strain>
    </source>
</reference>
<dbReference type="Pfam" id="PF13797">
    <property type="entry name" value="Post_transc_reg"/>
    <property type="match status" value="1"/>
</dbReference>
<proteinExistence type="predicted"/>
<dbReference type="AlphaFoldDB" id="A0A430B2M6"/>